<accession>A0A6V7WJQ9</accession>
<reference evidence="2 3" key="1">
    <citation type="submission" date="2020-08" db="EMBL/GenBank/DDBJ databases">
        <authorList>
            <person name="Koutsovoulos G."/>
            <person name="Danchin GJ E."/>
        </authorList>
    </citation>
    <scope>NUCLEOTIDE SEQUENCE [LARGE SCALE GENOMIC DNA]</scope>
</reference>
<dbReference type="AlphaFoldDB" id="A0A6V7WJQ9"/>
<keyword evidence="1" id="KW-1133">Transmembrane helix</keyword>
<sequence length="49" mass="6437">MWRRMWGWLLWFICANNCKLWMRLWMWKIRTNWRKLKSNLSLFLVERAY</sequence>
<dbReference type="EMBL" id="CAJEWN010000629">
    <property type="protein sequence ID" value="CAD2187238.1"/>
    <property type="molecule type" value="Genomic_DNA"/>
</dbReference>
<evidence type="ECO:0000256" key="1">
    <source>
        <dbReference type="SAM" id="Phobius"/>
    </source>
</evidence>
<name>A0A6V7WJQ9_MELEN</name>
<evidence type="ECO:0000313" key="2">
    <source>
        <dbReference type="EMBL" id="CAD2187238.1"/>
    </source>
</evidence>
<keyword evidence="1" id="KW-0472">Membrane</keyword>
<organism evidence="2 3">
    <name type="scientific">Meloidogyne enterolobii</name>
    <name type="common">Root-knot nematode worm</name>
    <name type="synonym">Meloidogyne mayaguensis</name>
    <dbReference type="NCBI Taxonomy" id="390850"/>
    <lineage>
        <taxon>Eukaryota</taxon>
        <taxon>Metazoa</taxon>
        <taxon>Ecdysozoa</taxon>
        <taxon>Nematoda</taxon>
        <taxon>Chromadorea</taxon>
        <taxon>Rhabditida</taxon>
        <taxon>Tylenchina</taxon>
        <taxon>Tylenchomorpha</taxon>
        <taxon>Tylenchoidea</taxon>
        <taxon>Meloidogynidae</taxon>
        <taxon>Meloidogyninae</taxon>
        <taxon>Meloidogyne</taxon>
    </lineage>
</organism>
<keyword evidence="1" id="KW-0812">Transmembrane</keyword>
<proteinExistence type="predicted"/>
<comment type="caution">
    <text evidence="2">The sequence shown here is derived from an EMBL/GenBank/DDBJ whole genome shotgun (WGS) entry which is preliminary data.</text>
</comment>
<evidence type="ECO:0000313" key="3">
    <source>
        <dbReference type="Proteomes" id="UP000580250"/>
    </source>
</evidence>
<feature type="transmembrane region" description="Helical" evidence="1">
    <location>
        <begin position="6"/>
        <end position="26"/>
    </location>
</feature>
<gene>
    <name evidence="2" type="ORF">MENT_LOCUS39808</name>
</gene>
<protein>
    <submittedName>
        <fullName evidence="2">Uncharacterized protein</fullName>
    </submittedName>
</protein>
<dbReference type="Proteomes" id="UP000580250">
    <property type="component" value="Unassembled WGS sequence"/>
</dbReference>